<name>A0A0A9DGF6_ARUDO</name>
<accession>A0A0A9DGF6</accession>
<protein>
    <submittedName>
        <fullName evidence="2">Uncharacterized protein</fullName>
    </submittedName>
</protein>
<organism evidence="2">
    <name type="scientific">Arundo donax</name>
    <name type="common">Giant reed</name>
    <name type="synonym">Donax arundinaceus</name>
    <dbReference type="NCBI Taxonomy" id="35708"/>
    <lineage>
        <taxon>Eukaryota</taxon>
        <taxon>Viridiplantae</taxon>
        <taxon>Streptophyta</taxon>
        <taxon>Embryophyta</taxon>
        <taxon>Tracheophyta</taxon>
        <taxon>Spermatophyta</taxon>
        <taxon>Magnoliopsida</taxon>
        <taxon>Liliopsida</taxon>
        <taxon>Poales</taxon>
        <taxon>Poaceae</taxon>
        <taxon>PACMAD clade</taxon>
        <taxon>Arundinoideae</taxon>
        <taxon>Arundineae</taxon>
        <taxon>Arundo</taxon>
    </lineage>
</organism>
<evidence type="ECO:0000313" key="2">
    <source>
        <dbReference type="EMBL" id="JAD87629.1"/>
    </source>
</evidence>
<proteinExistence type="predicted"/>
<reference evidence="2" key="1">
    <citation type="submission" date="2014-09" db="EMBL/GenBank/DDBJ databases">
        <authorList>
            <person name="Magalhaes I.L.F."/>
            <person name="Oliveira U."/>
            <person name="Santos F.R."/>
            <person name="Vidigal T.H.D.A."/>
            <person name="Brescovit A.D."/>
            <person name="Santos A.J."/>
        </authorList>
    </citation>
    <scope>NUCLEOTIDE SEQUENCE</scope>
    <source>
        <tissue evidence="2">Shoot tissue taken approximately 20 cm above the soil surface</tissue>
    </source>
</reference>
<feature type="region of interest" description="Disordered" evidence="1">
    <location>
        <begin position="1"/>
        <end position="27"/>
    </location>
</feature>
<dbReference type="EMBL" id="GBRH01210266">
    <property type="protein sequence ID" value="JAD87629.1"/>
    <property type="molecule type" value="Transcribed_RNA"/>
</dbReference>
<reference evidence="2" key="2">
    <citation type="journal article" date="2015" name="Data Brief">
        <title>Shoot transcriptome of the giant reed, Arundo donax.</title>
        <authorList>
            <person name="Barrero R.A."/>
            <person name="Guerrero F.D."/>
            <person name="Moolhuijzen P."/>
            <person name="Goolsby J.A."/>
            <person name="Tidwell J."/>
            <person name="Bellgard S.E."/>
            <person name="Bellgard M.I."/>
        </authorList>
    </citation>
    <scope>NUCLEOTIDE SEQUENCE</scope>
    <source>
        <tissue evidence="2">Shoot tissue taken approximately 20 cm above the soil surface</tissue>
    </source>
</reference>
<dbReference type="AlphaFoldDB" id="A0A0A9DGF6"/>
<sequence>MYGTTLSSWTLQNGLSEKSESKHTGFPTSLPVEEKAILVSINGEEKQYTVFGFRACRNSH</sequence>
<evidence type="ECO:0000256" key="1">
    <source>
        <dbReference type="SAM" id="MobiDB-lite"/>
    </source>
</evidence>
<feature type="compositionally biased region" description="Polar residues" evidence="1">
    <location>
        <begin position="1"/>
        <end position="16"/>
    </location>
</feature>